<feature type="transmembrane region" description="Helical" evidence="1">
    <location>
        <begin position="111"/>
        <end position="129"/>
    </location>
</feature>
<proteinExistence type="predicted"/>
<dbReference type="EMBL" id="BAAATR010000014">
    <property type="protein sequence ID" value="GAA2249244.1"/>
    <property type="molecule type" value="Genomic_DNA"/>
</dbReference>
<dbReference type="Gene3D" id="2.70.70.10">
    <property type="entry name" value="Glucose Permease (Domain IIA)"/>
    <property type="match status" value="1"/>
</dbReference>
<keyword evidence="1" id="KW-1133">Transmembrane helix</keyword>
<dbReference type="CDD" id="cd12797">
    <property type="entry name" value="M23_peptidase"/>
    <property type="match status" value="1"/>
</dbReference>
<feature type="domain" description="M23ase beta-sheet core" evidence="2">
    <location>
        <begin position="279"/>
        <end position="375"/>
    </location>
</feature>
<dbReference type="PANTHER" id="PTHR21666">
    <property type="entry name" value="PEPTIDASE-RELATED"/>
    <property type="match status" value="1"/>
</dbReference>
<accession>A0ABP5R2L9</accession>
<comment type="caution">
    <text evidence="3">The sequence shown here is derived from an EMBL/GenBank/DDBJ whole genome shotgun (WGS) entry which is preliminary data.</text>
</comment>
<evidence type="ECO:0000256" key="1">
    <source>
        <dbReference type="SAM" id="Phobius"/>
    </source>
</evidence>
<evidence type="ECO:0000259" key="2">
    <source>
        <dbReference type="Pfam" id="PF01551"/>
    </source>
</evidence>
<keyword evidence="4" id="KW-1185">Reference proteome</keyword>
<dbReference type="RefSeq" id="WP_344637325.1">
    <property type="nucleotide sequence ID" value="NZ_BAAATR010000014.1"/>
</dbReference>
<sequence length="394" mass="42158">MPSVAYESDRRAEIEALREFLRASSERWAELAPRLVEQVGADRLERIVAATRERLGGFHEVSDSPEGLVVEGPGGRVLAWVHVGRDGLITGLLISPVQQRRRRLPLAVGRSGGRVACFLLAGFLVFWCWTAPDVLGWTGAVFALACGGVLIEGFGNAAMEPWWVRRPVQAGALVALGSACRLPGLPLGGHWLQLASAAVPLAVSGVALVRSRRHSWGTGPAVPLARFPLRGSWYVGQGGGRGLNHHVDVDEQRGAVDLVRLGRSGTYRGDSRLLTSYHAYGAEVFAPCDGLVVAAVDGLPDQVPGVIRYGPLYGNHVFIDTGTETVKLAHLRPGTVRVAVGEQVRAGQPLGQVGNSGNSSEPHLHLHAERHGEGLDLVFADVGPRLHRGRTVRA</sequence>
<keyword evidence="1" id="KW-0812">Transmembrane</keyword>
<dbReference type="Proteomes" id="UP001500305">
    <property type="component" value="Unassembled WGS sequence"/>
</dbReference>
<name>A0ABP5R2L9_9ACTN</name>
<reference evidence="4" key="1">
    <citation type="journal article" date="2019" name="Int. J. Syst. Evol. Microbiol.">
        <title>The Global Catalogue of Microorganisms (GCM) 10K type strain sequencing project: providing services to taxonomists for standard genome sequencing and annotation.</title>
        <authorList>
            <consortium name="The Broad Institute Genomics Platform"/>
            <consortium name="The Broad Institute Genome Sequencing Center for Infectious Disease"/>
            <person name="Wu L."/>
            <person name="Ma J."/>
        </authorList>
    </citation>
    <scope>NUCLEOTIDE SEQUENCE [LARGE SCALE GENOMIC DNA]</scope>
    <source>
        <strain evidence="4">JCM 7356</strain>
    </source>
</reference>
<protein>
    <recommendedName>
        <fullName evidence="2">M23ase beta-sheet core domain-containing protein</fullName>
    </recommendedName>
</protein>
<dbReference type="InterPro" id="IPR011055">
    <property type="entry name" value="Dup_hybrid_motif"/>
</dbReference>
<organism evidence="3 4">
    <name type="scientific">Kitasatospora cystarginea</name>
    <dbReference type="NCBI Taxonomy" id="58350"/>
    <lineage>
        <taxon>Bacteria</taxon>
        <taxon>Bacillati</taxon>
        <taxon>Actinomycetota</taxon>
        <taxon>Actinomycetes</taxon>
        <taxon>Kitasatosporales</taxon>
        <taxon>Streptomycetaceae</taxon>
        <taxon>Kitasatospora</taxon>
    </lineage>
</organism>
<evidence type="ECO:0000313" key="4">
    <source>
        <dbReference type="Proteomes" id="UP001500305"/>
    </source>
</evidence>
<gene>
    <name evidence="3" type="ORF">GCM10010430_34900</name>
</gene>
<dbReference type="InterPro" id="IPR016047">
    <property type="entry name" value="M23ase_b-sheet_dom"/>
</dbReference>
<keyword evidence="1" id="KW-0472">Membrane</keyword>
<dbReference type="Pfam" id="PF01551">
    <property type="entry name" value="Peptidase_M23"/>
    <property type="match status" value="1"/>
</dbReference>
<dbReference type="SUPFAM" id="SSF51261">
    <property type="entry name" value="Duplicated hybrid motif"/>
    <property type="match status" value="1"/>
</dbReference>
<evidence type="ECO:0000313" key="3">
    <source>
        <dbReference type="EMBL" id="GAA2249244.1"/>
    </source>
</evidence>
<feature type="transmembrane region" description="Helical" evidence="1">
    <location>
        <begin position="135"/>
        <end position="155"/>
    </location>
</feature>
<dbReference type="PANTHER" id="PTHR21666:SF285">
    <property type="entry name" value="M23 FAMILY METALLOPEPTIDASE"/>
    <property type="match status" value="1"/>
</dbReference>
<dbReference type="InterPro" id="IPR050570">
    <property type="entry name" value="Cell_wall_metabolism_enzyme"/>
</dbReference>